<feature type="domain" description="Endoribonuclease YicC-like N-terminal" evidence="6">
    <location>
        <begin position="1"/>
        <end position="153"/>
    </location>
</feature>
<organism evidence="8 9">
    <name type="scientific">Roseimicrobium gellanilyticum</name>
    <dbReference type="NCBI Taxonomy" id="748857"/>
    <lineage>
        <taxon>Bacteria</taxon>
        <taxon>Pseudomonadati</taxon>
        <taxon>Verrucomicrobiota</taxon>
        <taxon>Verrucomicrobiia</taxon>
        <taxon>Verrucomicrobiales</taxon>
        <taxon>Verrucomicrobiaceae</taxon>
        <taxon>Roseimicrobium</taxon>
    </lineage>
</organism>
<dbReference type="PANTHER" id="PTHR30636:SF3">
    <property type="entry name" value="UPF0701 PROTEIN YICC"/>
    <property type="match status" value="1"/>
</dbReference>
<dbReference type="NCBIfam" id="TIGR00255">
    <property type="entry name" value="YicC/YloC family endoribonuclease"/>
    <property type="match status" value="1"/>
</dbReference>
<evidence type="ECO:0000259" key="7">
    <source>
        <dbReference type="Pfam" id="PF08340"/>
    </source>
</evidence>
<reference evidence="8 9" key="1">
    <citation type="submission" date="2018-06" db="EMBL/GenBank/DDBJ databases">
        <title>Genomic Encyclopedia of Type Strains, Phase IV (KMG-IV): sequencing the most valuable type-strain genomes for metagenomic binning, comparative biology and taxonomic classification.</title>
        <authorList>
            <person name="Goeker M."/>
        </authorList>
    </citation>
    <scope>NUCLEOTIDE SEQUENCE [LARGE SCALE GENOMIC DNA]</scope>
    <source>
        <strain evidence="8 9">DSM 25532</strain>
    </source>
</reference>
<keyword evidence="4" id="KW-0378">Hydrolase</keyword>
<proteinExistence type="inferred from homology"/>
<dbReference type="PANTHER" id="PTHR30636">
    <property type="entry name" value="UPF0701 PROTEIN YICC"/>
    <property type="match status" value="1"/>
</dbReference>
<dbReference type="Proteomes" id="UP000253426">
    <property type="component" value="Unassembled WGS sequence"/>
</dbReference>
<dbReference type="RefSeq" id="WP_170157181.1">
    <property type="nucleotide sequence ID" value="NZ_QNRR01000006.1"/>
</dbReference>
<evidence type="ECO:0000256" key="2">
    <source>
        <dbReference type="ARBA" id="ARBA00022722"/>
    </source>
</evidence>
<protein>
    <submittedName>
        <fullName evidence="8">Uncharacterized protein (TIGR00255 family)</fullName>
    </submittedName>
</protein>
<gene>
    <name evidence="8" type="ORF">DES53_10685</name>
</gene>
<dbReference type="AlphaFoldDB" id="A0A366HK45"/>
<dbReference type="InterPro" id="IPR005229">
    <property type="entry name" value="YicC/YloC-like"/>
</dbReference>
<evidence type="ECO:0000313" key="8">
    <source>
        <dbReference type="EMBL" id="RBP42379.1"/>
    </source>
</evidence>
<evidence type="ECO:0000259" key="6">
    <source>
        <dbReference type="Pfam" id="PF03755"/>
    </source>
</evidence>
<dbReference type="GO" id="GO:0004521">
    <property type="term" value="F:RNA endonuclease activity"/>
    <property type="evidence" value="ECO:0007669"/>
    <property type="project" value="InterPro"/>
</dbReference>
<dbReference type="InterPro" id="IPR013527">
    <property type="entry name" value="YicC-like_N"/>
</dbReference>
<comment type="cofactor">
    <cofactor evidence="1">
        <name>a divalent metal cation</name>
        <dbReference type="ChEBI" id="CHEBI:60240"/>
    </cofactor>
</comment>
<evidence type="ECO:0000256" key="5">
    <source>
        <dbReference type="ARBA" id="ARBA00035648"/>
    </source>
</evidence>
<name>A0A366HK45_9BACT</name>
<dbReference type="GO" id="GO:0016787">
    <property type="term" value="F:hydrolase activity"/>
    <property type="evidence" value="ECO:0007669"/>
    <property type="project" value="UniProtKB-KW"/>
</dbReference>
<dbReference type="Pfam" id="PF08340">
    <property type="entry name" value="YicC-like_C"/>
    <property type="match status" value="1"/>
</dbReference>
<accession>A0A366HK45</accession>
<sequence>MTGFGRGESIADGIVWRAEASSINRKQLELVISLPRELSELEIPLRNRCASRLSRGRVQVSISMDQGSGTGSTLRVDEALAQQYANALTNLAQKMHITQNLSLTEMTRWPGVFTIEQSSWTPEEALPHLEKAVDAAVTQMIAMRKTEGLNLKQDITSRLDALQVMLKEAREISPQIVQRQRELLRQRLEDAGLPLPLDDERLVKEIALFADRIDTTEEQTRAESHIAQFRTYMDSGEPVGRSLDFLSQELFREFNTMGSKANHAQLAQLVVRAKTELEKIREQVQNVE</sequence>
<keyword evidence="2" id="KW-0540">Nuclease</keyword>
<evidence type="ECO:0000256" key="3">
    <source>
        <dbReference type="ARBA" id="ARBA00022759"/>
    </source>
</evidence>
<evidence type="ECO:0000313" key="9">
    <source>
        <dbReference type="Proteomes" id="UP000253426"/>
    </source>
</evidence>
<evidence type="ECO:0000256" key="1">
    <source>
        <dbReference type="ARBA" id="ARBA00001968"/>
    </source>
</evidence>
<keyword evidence="9" id="KW-1185">Reference proteome</keyword>
<dbReference type="EMBL" id="QNRR01000006">
    <property type="protein sequence ID" value="RBP42379.1"/>
    <property type="molecule type" value="Genomic_DNA"/>
</dbReference>
<dbReference type="Pfam" id="PF03755">
    <property type="entry name" value="YicC-like_N"/>
    <property type="match status" value="1"/>
</dbReference>
<dbReference type="InterPro" id="IPR013551">
    <property type="entry name" value="YicC-like_C"/>
</dbReference>
<comment type="similarity">
    <text evidence="5">Belongs to the YicC/YloC family.</text>
</comment>
<evidence type="ECO:0000256" key="4">
    <source>
        <dbReference type="ARBA" id="ARBA00022801"/>
    </source>
</evidence>
<feature type="domain" description="Endoribonuclease YicC-like C-terminal" evidence="7">
    <location>
        <begin position="171"/>
        <end position="288"/>
    </location>
</feature>
<comment type="caution">
    <text evidence="8">The sequence shown here is derived from an EMBL/GenBank/DDBJ whole genome shotgun (WGS) entry which is preliminary data.</text>
</comment>
<keyword evidence="3" id="KW-0255">Endonuclease</keyword>